<dbReference type="InterPro" id="IPR036412">
    <property type="entry name" value="HAD-like_sf"/>
</dbReference>
<reference evidence="6 7" key="1">
    <citation type="submission" date="2017-12" db="EMBL/GenBank/DDBJ databases">
        <title>Phylogenetic diversity of female urinary microbiome.</title>
        <authorList>
            <person name="Thomas-White K."/>
            <person name="Wolfe A.J."/>
        </authorList>
    </citation>
    <scope>NUCLEOTIDE SEQUENCE [LARGE SCALE GENOMIC DNA]</scope>
    <source>
        <strain evidence="6 7">UMB1298</strain>
    </source>
</reference>
<comment type="similarity">
    <text evidence="2">Belongs to the cation transport ATPase (P-type) (TC 3.A.3) family. Type IB subfamily.</text>
</comment>
<dbReference type="OrthoDB" id="7059309at2"/>
<dbReference type="SUPFAM" id="SSF81660">
    <property type="entry name" value="Metal cation-transporting ATPase, ATP-binding domain N"/>
    <property type="match status" value="1"/>
</dbReference>
<dbReference type="InterPro" id="IPR023214">
    <property type="entry name" value="HAD_sf"/>
</dbReference>
<dbReference type="InterPro" id="IPR008250">
    <property type="entry name" value="ATPase_P-typ_transduc_dom_A_sf"/>
</dbReference>
<feature type="transmembrane region" description="Helical" evidence="4">
    <location>
        <begin position="121"/>
        <end position="138"/>
    </location>
</feature>
<feature type="transmembrane region" description="Helical" evidence="4">
    <location>
        <begin position="628"/>
        <end position="649"/>
    </location>
</feature>
<dbReference type="PANTHER" id="PTHR48085:SF5">
    <property type="entry name" value="CADMIUM_ZINC-TRANSPORTING ATPASE HMA4-RELATED"/>
    <property type="match status" value="1"/>
</dbReference>
<evidence type="ECO:0000259" key="5">
    <source>
        <dbReference type="Pfam" id="PF00122"/>
    </source>
</evidence>
<evidence type="ECO:0000256" key="3">
    <source>
        <dbReference type="SAM" id="MobiDB-lite"/>
    </source>
</evidence>
<dbReference type="GO" id="GO:0000166">
    <property type="term" value="F:nucleotide binding"/>
    <property type="evidence" value="ECO:0007669"/>
    <property type="project" value="InterPro"/>
</dbReference>
<dbReference type="InterPro" id="IPR051014">
    <property type="entry name" value="Cation_Transport_ATPase_IB"/>
</dbReference>
<feature type="transmembrane region" description="Helical" evidence="4">
    <location>
        <begin position="297"/>
        <end position="316"/>
    </location>
</feature>
<dbReference type="PANTHER" id="PTHR48085">
    <property type="entry name" value="CADMIUM/ZINC-TRANSPORTING ATPASE HMA2-RELATED"/>
    <property type="match status" value="1"/>
</dbReference>
<dbReference type="EMBL" id="PKIZ01000019">
    <property type="protein sequence ID" value="PKZ41072.1"/>
    <property type="molecule type" value="Genomic_DNA"/>
</dbReference>
<sequence length="678" mass="69559">MATSPAPAPEAGTTPATTRRIAPEPGPTPGGRGVSARRVRTALPALAPVLLTVAAWTSSVAGGPTALLVACALLAWFAVRRTAVRELRSWRSVLWLPVVAAVVSAAHAATEVADGGLGTPLVATTAAAALVGLVPWLVHRARAGLVLRLLAARRTLGVVATRIVERDGARRRVRVPRAALRPGDEVLVRAGEVVPADLRVTDGEGMVTLERLTTRADAHPVVPGDVVVAGAVPRRSLVGTVVRAGDDTAIARVLRPALDAVRPTPGPVLPVPADPHGSAPGAPTLPIHRTTDSVARWAVPIVLAVALVAGLAHGLPHGAADGARVATAVLLAASPAAALVAVTSALGASRLRGALLGLRMKGTRPLRSARDIDLALVDPSSAIATGHPRLVEVLPMKGLDPDAALLAAVSVAQDVDGPIPRALASAARARNMTPRAVSGQSVAGGRLSALIKDMEVTVGAEDAFEAVPPTLRPEPDDDALVTYVGWGGRPTAMLRFRDRLRPGAADEVQRLLRADVVPHLMCSEPAAVARRMADRVGVHASEVTGGLDDAGRVALVAEMLDEGHRVALLTRDTPDPAAEQADLVIASTWSDAHNRELAQVETVRPEMAAIADAVSLTRHTGAVVGQNVMLVAAYHAIVLVPVVAGWVVAPAAALLSLVPLAGVLAGSHRISLGTGSAV</sequence>
<dbReference type="GO" id="GO:0022857">
    <property type="term" value="F:transmembrane transporter activity"/>
    <property type="evidence" value="ECO:0007669"/>
    <property type="project" value="TreeGrafter"/>
</dbReference>
<dbReference type="Gene3D" id="3.40.1110.10">
    <property type="entry name" value="Calcium-transporting ATPase, cytoplasmic domain N"/>
    <property type="match status" value="1"/>
</dbReference>
<dbReference type="RefSeq" id="WP_101849974.1">
    <property type="nucleotide sequence ID" value="NZ_PKIZ01000019.1"/>
</dbReference>
<evidence type="ECO:0000256" key="1">
    <source>
        <dbReference type="ARBA" id="ARBA00004141"/>
    </source>
</evidence>
<evidence type="ECO:0000256" key="2">
    <source>
        <dbReference type="ARBA" id="ARBA00006024"/>
    </source>
</evidence>
<feature type="transmembrane region" description="Helical" evidence="4">
    <location>
        <begin position="90"/>
        <end position="109"/>
    </location>
</feature>
<proteinExistence type="inferred from homology"/>
<dbReference type="Gene3D" id="2.70.150.10">
    <property type="entry name" value="Calcium-transporting ATPase, cytoplasmic transduction domain A"/>
    <property type="match status" value="1"/>
</dbReference>
<dbReference type="Pfam" id="PF00122">
    <property type="entry name" value="E1-E2_ATPase"/>
    <property type="match status" value="1"/>
</dbReference>
<keyword evidence="4" id="KW-0812">Transmembrane</keyword>
<dbReference type="SUPFAM" id="SSF81653">
    <property type="entry name" value="Calcium ATPase, transduction domain A"/>
    <property type="match status" value="1"/>
</dbReference>
<keyword evidence="7" id="KW-1185">Reference proteome</keyword>
<dbReference type="GO" id="GO:0016020">
    <property type="term" value="C:membrane"/>
    <property type="evidence" value="ECO:0007669"/>
    <property type="project" value="TreeGrafter"/>
</dbReference>
<feature type="compositionally biased region" description="Low complexity" evidence="3">
    <location>
        <begin position="1"/>
        <end position="18"/>
    </location>
</feature>
<dbReference type="SUPFAM" id="SSF56784">
    <property type="entry name" value="HAD-like"/>
    <property type="match status" value="1"/>
</dbReference>
<dbReference type="Gene3D" id="3.40.50.1000">
    <property type="entry name" value="HAD superfamily/HAD-like"/>
    <property type="match status" value="1"/>
</dbReference>
<comment type="subcellular location">
    <subcellularLocation>
        <location evidence="1">Membrane</location>
        <topology evidence="1">Multi-pass membrane protein</topology>
    </subcellularLocation>
</comment>
<feature type="transmembrane region" description="Helical" evidence="4">
    <location>
        <begin position="53"/>
        <end position="78"/>
    </location>
</feature>
<dbReference type="Proteomes" id="UP000234206">
    <property type="component" value="Unassembled WGS sequence"/>
</dbReference>
<evidence type="ECO:0000313" key="6">
    <source>
        <dbReference type="EMBL" id="PKZ41072.1"/>
    </source>
</evidence>
<feature type="region of interest" description="Disordered" evidence="3">
    <location>
        <begin position="1"/>
        <end position="35"/>
    </location>
</feature>
<evidence type="ECO:0000313" key="7">
    <source>
        <dbReference type="Proteomes" id="UP000234206"/>
    </source>
</evidence>
<organism evidence="6 7">
    <name type="scientific">Kytococcus schroeteri</name>
    <dbReference type="NCBI Taxonomy" id="138300"/>
    <lineage>
        <taxon>Bacteria</taxon>
        <taxon>Bacillati</taxon>
        <taxon>Actinomycetota</taxon>
        <taxon>Actinomycetes</taxon>
        <taxon>Micrococcales</taxon>
        <taxon>Kytococcaceae</taxon>
        <taxon>Kytococcus</taxon>
    </lineage>
</organism>
<name>A0A2I1P912_9MICO</name>
<accession>A0A2I1P912</accession>
<keyword evidence="4" id="KW-0472">Membrane</keyword>
<dbReference type="InterPro" id="IPR023299">
    <property type="entry name" value="ATPase_P-typ_cyto_dom_N"/>
</dbReference>
<dbReference type="AlphaFoldDB" id="A0A2I1P912"/>
<feature type="transmembrane region" description="Helical" evidence="4">
    <location>
        <begin position="328"/>
        <end position="351"/>
    </location>
</feature>
<dbReference type="InterPro" id="IPR059000">
    <property type="entry name" value="ATPase_P-type_domA"/>
</dbReference>
<protein>
    <recommendedName>
        <fullName evidence="5">P-type ATPase A domain-containing protein</fullName>
    </recommendedName>
</protein>
<feature type="domain" description="P-type ATPase A" evidence="5">
    <location>
        <begin position="166"/>
        <end position="255"/>
    </location>
</feature>
<evidence type="ECO:0000256" key="4">
    <source>
        <dbReference type="SAM" id="Phobius"/>
    </source>
</evidence>
<keyword evidence="4" id="KW-1133">Transmembrane helix</keyword>
<gene>
    <name evidence="6" type="ORF">CYJ76_09565</name>
</gene>
<comment type="caution">
    <text evidence="6">The sequence shown here is derived from an EMBL/GenBank/DDBJ whole genome shotgun (WGS) entry which is preliminary data.</text>
</comment>